<dbReference type="Proteomes" id="UP001497623">
    <property type="component" value="Unassembled WGS sequence"/>
</dbReference>
<gene>
    <name evidence="1" type="ORF">MNOR_LOCUS3963</name>
</gene>
<feature type="non-terminal residue" evidence="1">
    <location>
        <position position="1"/>
    </location>
</feature>
<dbReference type="SUPFAM" id="SSF56436">
    <property type="entry name" value="C-type lectin-like"/>
    <property type="match status" value="1"/>
</dbReference>
<sequence>GLDNAWWIGGRGDDSQMVTISGTALDNNNPLFWFAPLPSWNYKKSECLYISSYAPKDTPLHVHSCADKKIPLCGYSPKLMEQRLPLKSSIQSKDFLNLGF</sequence>
<comment type="caution">
    <text evidence="1">The sequence shown here is derived from an EMBL/GenBank/DDBJ whole genome shotgun (WGS) entry which is preliminary data.</text>
</comment>
<proteinExistence type="predicted"/>
<evidence type="ECO:0000313" key="1">
    <source>
        <dbReference type="EMBL" id="CAL4064314.1"/>
    </source>
</evidence>
<accession>A0AAV2PUG5</accession>
<reference evidence="1 2" key="1">
    <citation type="submission" date="2024-05" db="EMBL/GenBank/DDBJ databases">
        <authorList>
            <person name="Wallberg A."/>
        </authorList>
    </citation>
    <scope>NUCLEOTIDE SEQUENCE [LARGE SCALE GENOMIC DNA]</scope>
</reference>
<organism evidence="1 2">
    <name type="scientific">Meganyctiphanes norvegica</name>
    <name type="common">Northern krill</name>
    <name type="synonym">Thysanopoda norvegica</name>
    <dbReference type="NCBI Taxonomy" id="48144"/>
    <lineage>
        <taxon>Eukaryota</taxon>
        <taxon>Metazoa</taxon>
        <taxon>Ecdysozoa</taxon>
        <taxon>Arthropoda</taxon>
        <taxon>Crustacea</taxon>
        <taxon>Multicrustacea</taxon>
        <taxon>Malacostraca</taxon>
        <taxon>Eumalacostraca</taxon>
        <taxon>Eucarida</taxon>
        <taxon>Euphausiacea</taxon>
        <taxon>Euphausiidae</taxon>
        <taxon>Meganyctiphanes</taxon>
    </lineage>
</organism>
<protein>
    <submittedName>
        <fullName evidence="1">Uncharacterized protein</fullName>
    </submittedName>
</protein>
<dbReference type="AlphaFoldDB" id="A0AAV2PUG5"/>
<keyword evidence="2" id="KW-1185">Reference proteome</keyword>
<evidence type="ECO:0000313" key="2">
    <source>
        <dbReference type="Proteomes" id="UP001497623"/>
    </source>
</evidence>
<name>A0AAV2PUG5_MEGNR</name>
<dbReference type="InterPro" id="IPR016187">
    <property type="entry name" value="CTDL_fold"/>
</dbReference>
<dbReference type="EMBL" id="CAXKWB010001414">
    <property type="protein sequence ID" value="CAL4064314.1"/>
    <property type="molecule type" value="Genomic_DNA"/>
</dbReference>